<feature type="region of interest" description="Disordered" evidence="3">
    <location>
        <begin position="919"/>
        <end position="947"/>
    </location>
</feature>
<dbReference type="Proteomes" id="UP001178507">
    <property type="component" value="Unassembled WGS sequence"/>
</dbReference>
<sequence length="1101" mass="123098">MGDGVAALRWALPQNRPSRPCLGHRLCAGGCRAPAPAVGSGGSSSSSSRGKVAAAALAAALVSSLEARGAAGARKGGRRVVLQAEEPEAPETGEELSKASASQQLLQRLREEVDGGYEMVARIFLSASSDLRGEMISILAEETMGLPVENFRWLLRAMRRADVSPESLVQLYHRVEEWFLEQEPNQEQWAQVVYALALSGRLEEAAKIVETMEEGSDRRFPKPDARMYNLLVQEVAKRQGLSAASRLLTRVYAQGLVPEALFFLLLVVAHCAASPSQLDRAKLFLRRGEQLMRSQRFGFRLDLKYDPLYLYTALMAGYFRVGRFSDVFTMLGVMRQRGIRPNFVTFSILQKTCFARPNAAAEVRQLLRVMEQIRVDPETTNYNDLIQCYGQSGQMTLALQVANRMREAGIRWNKVTYLNLIKAVGSAGQVELALRLLTRMRSDGVRPEGAHYTCAFIGLARAGYYEDAQRVFQRLVDLGGVRNQPYNMMMAIHCRRGDMEAAQEVMATRPATCRPFVGGDGEESMKDAGWPPDVMTYRIMLEGHIEAACDWPAALGLQEAVADLRHGLLRLRQDPQVPEAAKAAAQEQLGLEQAWTKVYHLLVDAAVYNAEWSRAVNLTEELTSYGLPVNYRKHARLLEDVDSSTRALAALRGTQEPQPDWSNASEKQKVMLRVRARWASEIPNVQKGIVPGGVKKEAQLLREEASLAIPTHAFSASFFPGWLDGGDGELEEHAELKLWQRCREQIQQGSQLEAISARMGYQILYANHHATVHRRPMVPLDLDSSRPLVGRVVPESLESLKLLFDTLGWPGRHSGAVYVFLRPATAKLDALLALVSAAAAYPEDVYLMRSEDPSDASSLALECRERNCRAITFSLSAMLKRLPAALLVNRRFLVTNSEDVIKTECVPFDESLRRRLIHQPAPGEMMAPEPEEEEDEEEDDEKPERKGDASSVWVQWLRRNRLHQMIRYDGHQLRLDGVMHRPALSKGESFRARAQRNGELFRGPGVAGAAGRRRPGLLLRLVLRARKGDLQVDWGDRLMRVPCDPRSIPEGTITRCLRDKWDVRHATPKVTLQPCRPPSESRAAVRVERRFPLAQLVACRC</sequence>
<dbReference type="Pfam" id="PF01535">
    <property type="entry name" value="PPR"/>
    <property type="match status" value="2"/>
</dbReference>
<feature type="domain" description="PROP1-like PPR" evidence="4">
    <location>
        <begin position="325"/>
        <end position="442"/>
    </location>
</feature>
<organism evidence="5 6">
    <name type="scientific">Effrenium voratum</name>
    <dbReference type="NCBI Taxonomy" id="2562239"/>
    <lineage>
        <taxon>Eukaryota</taxon>
        <taxon>Sar</taxon>
        <taxon>Alveolata</taxon>
        <taxon>Dinophyceae</taxon>
        <taxon>Suessiales</taxon>
        <taxon>Symbiodiniaceae</taxon>
        <taxon>Effrenium</taxon>
    </lineage>
</organism>
<name>A0AA36JA10_9DINO</name>
<feature type="repeat" description="PPR" evidence="2">
    <location>
        <begin position="307"/>
        <end position="341"/>
    </location>
</feature>
<dbReference type="Pfam" id="PF17177">
    <property type="entry name" value="PPR_long"/>
    <property type="match status" value="1"/>
</dbReference>
<dbReference type="NCBIfam" id="TIGR00756">
    <property type="entry name" value="PPR"/>
    <property type="match status" value="3"/>
</dbReference>
<protein>
    <recommendedName>
        <fullName evidence="4">PROP1-like PPR domain-containing protein</fullName>
    </recommendedName>
</protein>
<dbReference type="AlphaFoldDB" id="A0AA36JA10"/>
<dbReference type="PANTHER" id="PTHR47938">
    <property type="entry name" value="RESPIRATORY COMPLEX I CHAPERONE (CIA84), PUTATIVE (AFU_ORTHOLOGUE AFUA_2G06020)-RELATED"/>
    <property type="match status" value="1"/>
</dbReference>
<gene>
    <name evidence="5" type="ORF">EVOR1521_LOCUS24458</name>
</gene>
<reference evidence="5" key="1">
    <citation type="submission" date="2023-08" db="EMBL/GenBank/DDBJ databases">
        <authorList>
            <person name="Chen Y."/>
            <person name="Shah S."/>
            <person name="Dougan E. K."/>
            <person name="Thang M."/>
            <person name="Chan C."/>
        </authorList>
    </citation>
    <scope>NUCLEOTIDE SEQUENCE</scope>
</reference>
<evidence type="ECO:0000256" key="3">
    <source>
        <dbReference type="SAM" id="MobiDB-lite"/>
    </source>
</evidence>
<proteinExistence type="predicted"/>
<evidence type="ECO:0000256" key="1">
    <source>
        <dbReference type="ARBA" id="ARBA00022737"/>
    </source>
</evidence>
<evidence type="ECO:0000256" key="2">
    <source>
        <dbReference type="PROSITE-ProRule" id="PRU00708"/>
    </source>
</evidence>
<dbReference type="InterPro" id="IPR033443">
    <property type="entry name" value="PROP1-like_PPR_dom"/>
</dbReference>
<dbReference type="InterPro" id="IPR002885">
    <property type="entry name" value="PPR_rpt"/>
</dbReference>
<dbReference type="Gene3D" id="1.25.40.10">
    <property type="entry name" value="Tetratricopeptide repeat domain"/>
    <property type="match status" value="2"/>
</dbReference>
<evidence type="ECO:0000259" key="4">
    <source>
        <dbReference type="Pfam" id="PF17177"/>
    </source>
</evidence>
<comment type="caution">
    <text evidence="5">The sequence shown here is derived from an EMBL/GenBank/DDBJ whole genome shotgun (WGS) entry which is preliminary data.</text>
</comment>
<evidence type="ECO:0000313" key="6">
    <source>
        <dbReference type="Proteomes" id="UP001178507"/>
    </source>
</evidence>
<dbReference type="PROSITE" id="PS51375">
    <property type="entry name" value="PPR"/>
    <property type="match status" value="3"/>
</dbReference>
<dbReference type="InterPro" id="IPR011990">
    <property type="entry name" value="TPR-like_helical_dom_sf"/>
</dbReference>
<feature type="repeat" description="PPR" evidence="2">
    <location>
        <begin position="378"/>
        <end position="412"/>
    </location>
</feature>
<feature type="repeat" description="PPR" evidence="2">
    <location>
        <begin position="413"/>
        <end position="447"/>
    </location>
</feature>
<keyword evidence="1" id="KW-0677">Repeat</keyword>
<feature type="compositionally biased region" description="Acidic residues" evidence="3">
    <location>
        <begin position="929"/>
        <end position="941"/>
    </location>
</feature>
<dbReference type="PANTHER" id="PTHR47938:SF35">
    <property type="entry name" value="PENTATRICOPEPTIDE REPEAT-CONTAINING PROTEIN 4, MITOCHONDRIAL-RELATED"/>
    <property type="match status" value="1"/>
</dbReference>
<evidence type="ECO:0000313" key="5">
    <source>
        <dbReference type="EMBL" id="CAJ1401274.1"/>
    </source>
</evidence>
<accession>A0AA36JA10</accession>
<dbReference type="GO" id="GO:0003729">
    <property type="term" value="F:mRNA binding"/>
    <property type="evidence" value="ECO:0007669"/>
    <property type="project" value="TreeGrafter"/>
</dbReference>
<keyword evidence="6" id="KW-1185">Reference proteome</keyword>
<dbReference type="EMBL" id="CAUJNA010003407">
    <property type="protein sequence ID" value="CAJ1401274.1"/>
    <property type="molecule type" value="Genomic_DNA"/>
</dbReference>